<dbReference type="RefSeq" id="WP_405151834.1">
    <property type="nucleotide sequence ID" value="NZ_CP109527.1"/>
</dbReference>
<accession>A0ABZ1NJM0</accession>
<organism evidence="1 2">
    <name type="scientific">Nocardia salmonicida</name>
    <dbReference type="NCBI Taxonomy" id="53431"/>
    <lineage>
        <taxon>Bacteria</taxon>
        <taxon>Bacillati</taxon>
        <taxon>Actinomycetota</taxon>
        <taxon>Actinomycetes</taxon>
        <taxon>Mycobacteriales</taxon>
        <taxon>Nocardiaceae</taxon>
        <taxon>Nocardia</taxon>
    </lineage>
</organism>
<name>A0ABZ1NJM0_9NOCA</name>
<keyword evidence="2" id="KW-1185">Reference proteome</keyword>
<reference evidence="1 2" key="1">
    <citation type="submission" date="2022-10" db="EMBL/GenBank/DDBJ databases">
        <title>The complete genomes of actinobacterial strains from the NBC collection.</title>
        <authorList>
            <person name="Joergensen T.S."/>
            <person name="Alvarez Arevalo M."/>
            <person name="Sterndorff E.B."/>
            <person name="Faurdal D."/>
            <person name="Vuksanovic O."/>
            <person name="Mourched A.-S."/>
            <person name="Charusanti P."/>
            <person name="Shaw S."/>
            <person name="Blin K."/>
            <person name="Weber T."/>
        </authorList>
    </citation>
    <scope>NUCLEOTIDE SEQUENCE [LARGE SCALE GENOMIC DNA]</scope>
    <source>
        <strain evidence="1 2">NBC_01413</strain>
    </source>
</reference>
<sequence>MTIRRFHSDGKQFEGLSRENSGATSYFVLGPSVGGDYVSVELQSVAEAHVVALRVLSILLAVEGAVAEVGVEAGDGQVV</sequence>
<dbReference type="Proteomes" id="UP001621418">
    <property type="component" value="Chromosome"/>
</dbReference>
<dbReference type="EMBL" id="CP109527">
    <property type="protein sequence ID" value="WTY39913.1"/>
    <property type="molecule type" value="Genomic_DNA"/>
</dbReference>
<protein>
    <submittedName>
        <fullName evidence="1">Uncharacterized protein</fullName>
    </submittedName>
</protein>
<evidence type="ECO:0000313" key="1">
    <source>
        <dbReference type="EMBL" id="WTY39913.1"/>
    </source>
</evidence>
<evidence type="ECO:0000313" key="2">
    <source>
        <dbReference type="Proteomes" id="UP001621418"/>
    </source>
</evidence>
<gene>
    <name evidence="1" type="ORF">OG308_12870</name>
</gene>
<proteinExistence type="predicted"/>